<organism evidence="1 2">
    <name type="scientific">Leptidea sinapis</name>
    <dbReference type="NCBI Taxonomy" id="189913"/>
    <lineage>
        <taxon>Eukaryota</taxon>
        <taxon>Metazoa</taxon>
        <taxon>Ecdysozoa</taxon>
        <taxon>Arthropoda</taxon>
        <taxon>Hexapoda</taxon>
        <taxon>Insecta</taxon>
        <taxon>Pterygota</taxon>
        <taxon>Neoptera</taxon>
        <taxon>Endopterygota</taxon>
        <taxon>Lepidoptera</taxon>
        <taxon>Glossata</taxon>
        <taxon>Ditrysia</taxon>
        <taxon>Papilionoidea</taxon>
        <taxon>Pieridae</taxon>
        <taxon>Dismorphiinae</taxon>
        <taxon>Leptidea</taxon>
    </lineage>
</organism>
<name>A0A5E4R1W4_9NEOP</name>
<gene>
    <name evidence="1" type="ORF">LSINAPIS_LOCUS14224</name>
</gene>
<accession>A0A5E4R1W4</accession>
<dbReference type="Proteomes" id="UP000324832">
    <property type="component" value="Unassembled WGS sequence"/>
</dbReference>
<evidence type="ECO:0000313" key="2">
    <source>
        <dbReference type="Proteomes" id="UP000324832"/>
    </source>
</evidence>
<sequence length="173" mass="20519">MGTDMTCRTHLKKLHELLIKFEAEPKLICTQINKWFLIGEDLFKELFQLGISVNWKYSDFREETKINEIVPCFTQNYKWIECFISQYPRKRIDLDLTGSAGDICKVRSGIEVLLEGFRNINNELDKDLENLRELGEVEEFDNCLKLWIETGYRPSFKPGDKPSGVHKDHWWWI</sequence>
<dbReference type="EMBL" id="FZQP02006870">
    <property type="protein sequence ID" value="VVD04480.1"/>
    <property type="molecule type" value="Genomic_DNA"/>
</dbReference>
<reference evidence="1 2" key="1">
    <citation type="submission" date="2017-07" db="EMBL/GenBank/DDBJ databases">
        <authorList>
            <person name="Talla V."/>
            <person name="Backstrom N."/>
        </authorList>
    </citation>
    <scope>NUCLEOTIDE SEQUENCE [LARGE SCALE GENOMIC DNA]</scope>
</reference>
<dbReference type="AlphaFoldDB" id="A0A5E4R1W4"/>
<protein>
    <submittedName>
        <fullName evidence="1">Uncharacterized protein</fullName>
    </submittedName>
</protein>
<keyword evidence="2" id="KW-1185">Reference proteome</keyword>
<proteinExistence type="predicted"/>
<evidence type="ECO:0000313" key="1">
    <source>
        <dbReference type="EMBL" id="VVD04480.1"/>
    </source>
</evidence>